<feature type="domain" description="Coenzyme PQQ synthesis protein F-like C-terminal lobe" evidence="12">
    <location>
        <begin position="842"/>
        <end position="939"/>
    </location>
</feature>
<dbReference type="PANTHER" id="PTHR43690:SF18">
    <property type="entry name" value="INSULIN-DEGRADING ENZYME-RELATED"/>
    <property type="match status" value="1"/>
</dbReference>
<feature type="domain" description="Peptidase M16 N-terminal" evidence="9">
    <location>
        <begin position="105"/>
        <end position="234"/>
    </location>
</feature>
<dbReference type="SUPFAM" id="SSF63411">
    <property type="entry name" value="LuxS/MPP-like metallohydrolase"/>
    <property type="match status" value="4"/>
</dbReference>
<evidence type="ECO:0000313" key="13">
    <source>
        <dbReference type="Proteomes" id="UP000515163"/>
    </source>
</evidence>
<accession>A0A6P8I916</accession>
<dbReference type="Pfam" id="PF16187">
    <property type="entry name" value="Peptidase_M16_M"/>
    <property type="match status" value="1"/>
</dbReference>
<dbReference type="GO" id="GO:0005737">
    <property type="term" value="C:cytoplasm"/>
    <property type="evidence" value="ECO:0007669"/>
    <property type="project" value="UniProtKB-ARBA"/>
</dbReference>
<dbReference type="InterPro" id="IPR054734">
    <property type="entry name" value="PqqF-like_C_4"/>
</dbReference>
<keyword evidence="5" id="KW-0862">Zinc</keyword>
<dbReference type="Pfam" id="PF05193">
    <property type="entry name" value="Peptidase_M16_C"/>
    <property type="match status" value="1"/>
</dbReference>
<evidence type="ECO:0000256" key="2">
    <source>
        <dbReference type="ARBA" id="ARBA00022670"/>
    </source>
</evidence>
<dbReference type="GeneID" id="116297118"/>
<dbReference type="Gene3D" id="3.30.830.10">
    <property type="entry name" value="Metalloenzyme, LuxS/M16 peptidase-like"/>
    <property type="match status" value="4"/>
</dbReference>
<dbReference type="Pfam" id="PF22456">
    <property type="entry name" value="PqqF-like_C_4"/>
    <property type="match status" value="1"/>
</dbReference>
<feature type="compositionally biased region" description="Acidic residues" evidence="8">
    <location>
        <begin position="83"/>
        <end position="95"/>
    </location>
</feature>
<evidence type="ECO:0000259" key="10">
    <source>
        <dbReference type="Pfam" id="PF05193"/>
    </source>
</evidence>
<keyword evidence="6" id="KW-0482">Metalloprotease</keyword>
<evidence type="ECO:0000256" key="5">
    <source>
        <dbReference type="ARBA" id="ARBA00022833"/>
    </source>
</evidence>
<evidence type="ECO:0000256" key="3">
    <source>
        <dbReference type="ARBA" id="ARBA00022723"/>
    </source>
</evidence>
<feature type="domain" description="Peptidase M16 middle/third" evidence="11">
    <location>
        <begin position="454"/>
        <end position="731"/>
    </location>
</feature>
<evidence type="ECO:0000256" key="6">
    <source>
        <dbReference type="ARBA" id="ARBA00023049"/>
    </source>
</evidence>
<gene>
    <name evidence="14" type="primary">LOC116297118</name>
</gene>
<evidence type="ECO:0000259" key="12">
    <source>
        <dbReference type="Pfam" id="PF22456"/>
    </source>
</evidence>
<keyword evidence="13" id="KW-1185">Reference proteome</keyword>
<feature type="domain" description="Peptidase M16 C-terminal" evidence="10">
    <location>
        <begin position="265"/>
        <end position="448"/>
    </location>
</feature>
<evidence type="ECO:0000259" key="11">
    <source>
        <dbReference type="Pfam" id="PF16187"/>
    </source>
</evidence>
<proteinExistence type="inferred from homology"/>
<evidence type="ECO:0000259" key="9">
    <source>
        <dbReference type="Pfam" id="PF00675"/>
    </source>
</evidence>
<evidence type="ECO:0000256" key="4">
    <source>
        <dbReference type="ARBA" id="ARBA00022801"/>
    </source>
</evidence>
<dbReference type="InterPro" id="IPR032632">
    <property type="entry name" value="Peptidase_M16_M"/>
</dbReference>
<keyword evidence="2" id="KW-0645">Protease</keyword>
<dbReference type="PANTHER" id="PTHR43690">
    <property type="entry name" value="NARDILYSIN"/>
    <property type="match status" value="1"/>
</dbReference>
<evidence type="ECO:0000256" key="7">
    <source>
        <dbReference type="RuleBase" id="RU004447"/>
    </source>
</evidence>
<dbReference type="Pfam" id="PF00675">
    <property type="entry name" value="Peptidase_M16"/>
    <property type="match status" value="1"/>
</dbReference>
<comment type="similarity">
    <text evidence="1 7">Belongs to the peptidase M16 family.</text>
</comment>
<dbReference type="KEGG" id="aten:116297118"/>
<dbReference type="Proteomes" id="UP000515163">
    <property type="component" value="Unplaced"/>
</dbReference>
<dbReference type="InParanoid" id="A0A6P8I916"/>
<name>A0A6P8I916_ACTTE</name>
<dbReference type="InterPro" id="IPR007863">
    <property type="entry name" value="Peptidase_M16_C"/>
</dbReference>
<dbReference type="RefSeq" id="XP_031561140.1">
    <property type="nucleotide sequence ID" value="XM_031705280.1"/>
</dbReference>
<dbReference type="InterPro" id="IPR011765">
    <property type="entry name" value="Pept_M16_N"/>
</dbReference>
<dbReference type="FunCoup" id="A0A6P8I916">
    <property type="interactions" value="1564"/>
</dbReference>
<reference evidence="14" key="1">
    <citation type="submission" date="2025-08" db="UniProtKB">
        <authorList>
            <consortium name="RefSeq"/>
        </authorList>
    </citation>
    <scope>IDENTIFICATION</scope>
    <source>
        <tissue evidence="14">Tentacle</tissue>
    </source>
</reference>
<evidence type="ECO:0000256" key="8">
    <source>
        <dbReference type="SAM" id="MobiDB-lite"/>
    </source>
</evidence>
<evidence type="ECO:0000256" key="1">
    <source>
        <dbReference type="ARBA" id="ARBA00007261"/>
    </source>
</evidence>
<dbReference type="OrthoDB" id="4953at2759"/>
<evidence type="ECO:0000313" key="14">
    <source>
        <dbReference type="RefSeq" id="XP_031561140.1"/>
    </source>
</evidence>
<protein>
    <submittedName>
        <fullName evidence="14">Nardilysin-like</fullName>
    </submittedName>
</protein>
<dbReference type="GO" id="GO:0006508">
    <property type="term" value="P:proteolysis"/>
    <property type="evidence" value="ECO:0007669"/>
    <property type="project" value="UniProtKB-KW"/>
</dbReference>
<dbReference type="InterPro" id="IPR050626">
    <property type="entry name" value="Peptidase_M16"/>
</dbReference>
<dbReference type="AlphaFoldDB" id="A0A6P8I916"/>
<feature type="compositionally biased region" description="Acidic residues" evidence="8">
    <location>
        <begin position="50"/>
        <end position="73"/>
    </location>
</feature>
<dbReference type="GO" id="GO:0004222">
    <property type="term" value="F:metalloendopeptidase activity"/>
    <property type="evidence" value="ECO:0007669"/>
    <property type="project" value="InterPro"/>
</dbReference>
<keyword evidence="3" id="KW-0479">Metal-binding</keyword>
<dbReference type="GO" id="GO:0046872">
    <property type="term" value="F:metal ion binding"/>
    <property type="evidence" value="ECO:0007669"/>
    <property type="project" value="UniProtKB-KW"/>
</dbReference>
<dbReference type="FunFam" id="3.30.830.10:FF:000005">
    <property type="entry name" value="nardilysin isoform X1"/>
    <property type="match status" value="1"/>
</dbReference>
<keyword evidence="4" id="KW-0378">Hydrolase</keyword>
<organism evidence="13 14">
    <name type="scientific">Actinia tenebrosa</name>
    <name type="common">Australian red waratah sea anemone</name>
    <dbReference type="NCBI Taxonomy" id="6105"/>
    <lineage>
        <taxon>Eukaryota</taxon>
        <taxon>Metazoa</taxon>
        <taxon>Cnidaria</taxon>
        <taxon>Anthozoa</taxon>
        <taxon>Hexacorallia</taxon>
        <taxon>Actiniaria</taxon>
        <taxon>Actiniidae</taxon>
        <taxon>Actinia</taxon>
    </lineage>
</organism>
<dbReference type="InterPro" id="IPR011249">
    <property type="entry name" value="Metalloenz_LuxS/M16"/>
</dbReference>
<sequence length="1060" mass="122475">MAVVKSPNDPRDYRVIHLDNGLTALLISDTNTVSSRQRHHSSHSSSYVSDTEESDDSDDESNEGSEIEDDDVTETMGTSDNKYDDDEEEEEEEEENIKKEHDKYSKPDAKLAAAALCIGTGSFSDPNEIPGLAHFLEHMVFMGSQKYPDENAFDAFIKKHGGNSNASTDCERTVFVFDIRRKYLKEALDRFAQFFISPLLKEGSVDREIQAVESEFKQSYHSDTVKKMQLLQSLSRDCHPYKKFLWGNEETLKNIPKEKGIDVQNHLKSYQKRMYSAQYMTLALCSKESLDTLEEWVKEFFAEIPNNLLPKPTFQEFPPPFEDSFFTKLYKVLPVKDINQLEITWVLPCQQEHYRIKPMHYVSWLLGHEGPGSVLSFLIKRSWAVSLMCGNGETGIEHNTNMALFPCLVNLTDEGMKHIFEIITIIFQYLEMLRQIGPQQRIYDEIQTIEKLEFLFQEQCEPYDYVENLVENMQLYPEEDFLTGDQLMWEFNPKVISNALDLLTPDKANIAISSKSFKDECSEVEPWFQTSYKSIDIDLEWKKAWTNLQLNPELHIPTENIFIATDFEIKEKDVKSPEFPVVILDNDFGKVWHRKDDKFNTPRARYYFHLISPNVNHVPASMVLTEIFLKVLEYNLKEISYAADVAQLSYSMNIHETGIVLKLDGFNHKLPLLFKTIVDYFVNFVVNEQTFNMVKKQLTRVYRNIIIKPQRLARSVRLSILQLVKWTIVDKRGAIDKITLKDVENFASSFKSQLYVESLIQGNVTSEEAICLQEYLCSKLNPSPLQLGYHPKIRVVELPCTESICRIAGFNKDDTNTVVTNYYQSGPASVEDFAVMELLIMKMEEPCFDILRTREQLGYSVFCACRNTFGIIGFSVTVQSQAEKFSVTHIQSRIDSFLEEFKGILETTKDKDFQSQVDSLIELKQHEDLSLADETNKNWYEVLDQTYLFDRNKREIEALRKLTKEDVIQCYKSHMKNGDKYKKLSIQIVGSGDSEVYGSNITDGLKENLQDGLPEESDDEGCKEEWVLRPLHVVKEESICILDTADFKRTRPVYPVSQIN</sequence>
<feature type="region of interest" description="Disordered" evidence="8">
    <location>
        <begin position="32"/>
        <end position="104"/>
    </location>
</feature>
<dbReference type="InterPro" id="IPR001431">
    <property type="entry name" value="Pept_M16_Zn_BS"/>
</dbReference>
<dbReference type="PROSITE" id="PS00143">
    <property type="entry name" value="INSULINASE"/>
    <property type="match status" value="1"/>
</dbReference>